<dbReference type="InterPro" id="IPR008318">
    <property type="entry name" value="UCP030820"/>
</dbReference>
<evidence type="ECO:0000313" key="1">
    <source>
        <dbReference type="EMBL" id="ARN20376.1"/>
    </source>
</evidence>
<dbReference type="PIRSF" id="PIRSF030820">
    <property type="entry name" value="UCP030820"/>
    <property type="match status" value="1"/>
</dbReference>
<sequence length="162" mass="18600">MKFIDTHHDQWHTITGEDGPMVTLTPAPHSLLTYMQWHAVRAHWPKDMPVGVSFDNAEEIESLKDDLPQLSLVALHFPKWVDGRAYSQARILRSRYKFQGEIRATGEVLVDMMPLLKRTGFDAVVLRGDQIKEHAERALHFFDNAGHYQGDVEDNHPVFARS</sequence>
<dbReference type="RefSeq" id="WP_085750647.1">
    <property type="nucleotide sequence ID" value="NZ_BSPR01000023.1"/>
</dbReference>
<reference evidence="1 2" key="1">
    <citation type="submission" date="2016-04" db="EMBL/GenBank/DDBJ databases">
        <title>Complete genome sequence of natural rubber-degrading, novel Gram-negative bacterium, Rhizobacter gummiphilus strain NS21.</title>
        <authorList>
            <person name="Tabata M."/>
            <person name="Kasai D."/>
            <person name="Fukuda M."/>
        </authorList>
    </citation>
    <scope>NUCLEOTIDE SEQUENCE [LARGE SCALE GENOMIC DNA]</scope>
    <source>
        <strain evidence="1 2">NS21</strain>
    </source>
</reference>
<keyword evidence="2" id="KW-1185">Reference proteome</keyword>
<dbReference type="KEGG" id="rgu:A4W93_10950"/>
<dbReference type="Pfam" id="PF06073">
    <property type="entry name" value="DUF934"/>
    <property type="match status" value="1"/>
</dbReference>
<dbReference type="AlphaFoldDB" id="A0A1W6L831"/>
<organism evidence="1 2">
    <name type="scientific">Piscinibacter gummiphilus</name>
    <dbReference type="NCBI Taxonomy" id="946333"/>
    <lineage>
        <taxon>Bacteria</taxon>
        <taxon>Pseudomonadati</taxon>
        <taxon>Pseudomonadota</taxon>
        <taxon>Betaproteobacteria</taxon>
        <taxon>Burkholderiales</taxon>
        <taxon>Sphaerotilaceae</taxon>
        <taxon>Piscinibacter</taxon>
    </lineage>
</organism>
<name>A0A1W6L831_9BURK</name>
<proteinExistence type="predicted"/>
<gene>
    <name evidence="1" type="ORF">A4W93_10950</name>
</gene>
<evidence type="ECO:0000313" key="2">
    <source>
        <dbReference type="Proteomes" id="UP000193427"/>
    </source>
</evidence>
<accession>A0A1W6L831</accession>
<dbReference type="Proteomes" id="UP000193427">
    <property type="component" value="Chromosome"/>
</dbReference>
<dbReference type="EMBL" id="CP015118">
    <property type="protein sequence ID" value="ARN20376.1"/>
    <property type="molecule type" value="Genomic_DNA"/>
</dbReference>
<dbReference type="OrthoDB" id="9800421at2"/>
<dbReference type="STRING" id="946333.A4W93_10950"/>
<protein>
    <submittedName>
        <fullName evidence="1">Uncharacterized protein</fullName>
    </submittedName>
</protein>